<dbReference type="PANTHER" id="PTHR32063:SF33">
    <property type="entry name" value="RND SUPERFAMILY EFFLUX PUMP PERMEASE COMPONENT"/>
    <property type="match status" value="1"/>
</dbReference>
<dbReference type="Proteomes" id="UP000309561">
    <property type="component" value="Unassembled WGS sequence"/>
</dbReference>
<dbReference type="Gene3D" id="3.30.70.1440">
    <property type="entry name" value="Multidrug efflux transporter AcrB pore domain"/>
    <property type="match status" value="1"/>
</dbReference>
<dbReference type="GO" id="GO:0042910">
    <property type="term" value="F:xenobiotic transmembrane transporter activity"/>
    <property type="evidence" value="ECO:0007669"/>
    <property type="project" value="TreeGrafter"/>
</dbReference>
<keyword evidence="3" id="KW-1185">Reference proteome</keyword>
<feature type="transmembrane region" description="Helical" evidence="1">
    <location>
        <begin position="874"/>
        <end position="890"/>
    </location>
</feature>
<evidence type="ECO:0000313" key="2">
    <source>
        <dbReference type="EMBL" id="TKI68940.1"/>
    </source>
</evidence>
<keyword evidence="1" id="KW-0812">Transmembrane</keyword>
<sequence>MIKFIEYFIKNTRLNYAILAFLLFMGFHAYQNIPKEIFPDVELDKISVLGSYRGTSANIMDKMAVRDIEDELSNISGIDKTETTITPGAFAILLTLNESANREITLGRVKDAIALSRQYLPSDMNEPVARLLDKTRSLIRLAVSSEELSIGELTVIAQDVKSKIAKMNNISEVLIRGDSNEEVIIKINSEAIIAYGLEHAGVQKAIANFSYIFPVGNIEQKGNFAYVSTANGKANADEYKEAILDVGGRFIRLGDIAEVSIEYPQTDTLATYNNKKTISLVISKGVSGDSLTLSKELRRYVKSIEKEYKGASFDFYQDTSKPVKERLDTIISNLMFGLILVFLSMYILINLRIAIIVALGIPFSFIIGLLSIYYLGYSINIVSLLGGLIVIGIVVDDAIVVSENIQRHIDEGMNNYDAAITGVKEMILPVTLATITTVVAFLPIFMMQGEIALFILLIPIMVVIILIGSLIESFLFLPLHAQEFLKKSNNLISWEPFQKLYMRVILYFLHYKKLSLLLFIILIPLATFYTAKSMKFQFFPNFDGNYLYISGKVDINTPLEDTYAISKEIEAKLMEHADEFSLKAISSVVGYRRSLSGDTQRNNGVFMITMELYDRVETNWVDKYVNPVLNFSFEFDNPEKIRLKKTFELSPRAQEIIIAYREKYNMEDLGVMEDKPGLIRSDIQINLSGNNDSVLQSGIKLLEEKFSKMEHIRDYSDNIKYGKMEYKIKVNSYGESLGLSEASVARTLSAYFMEQKQGTTFNDLGIMEIKTQEDAKDSISAFLNFNIALNDGRYVKLSDIAEITHVRDYEKINKLNGNIIKTVFANVDKRNITSEEILEKLKPTLDEIRKLGVNVELLGEKEKNEQLKNDMKKAVFFAIFLIFLTLLLIFPKIKYVLMVMSVIPLSALGALLGHKLLGINLTMPSIIGILGLAGVVINDGIIMIDFLRRTHKLEEFLERAKLRLRPIVITSVTTFLGLLTLIFYASGQAVILQPIAISLGFGLIWGTFLNLIYLPTLYAMVNKIEPPLEKNSVQKSPE</sequence>
<accession>A0A4U2Z669</accession>
<keyword evidence="1" id="KW-1133">Transmembrane helix</keyword>
<evidence type="ECO:0000256" key="1">
    <source>
        <dbReference type="SAM" id="Phobius"/>
    </source>
</evidence>
<feature type="transmembrane region" description="Helical" evidence="1">
    <location>
        <begin position="12"/>
        <end position="30"/>
    </location>
</feature>
<feature type="transmembrane region" description="Helical" evidence="1">
    <location>
        <begin position="514"/>
        <end position="531"/>
    </location>
</feature>
<dbReference type="InterPro" id="IPR001036">
    <property type="entry name" value="Acrflvin-R"/>
</dbReference>
<dbReference type="PANTHER" id="PTHR32063">
    <property type="match status" value="1"/>
</dbReference>
<protein>
    <submittedName>
        <fullName evidence="2">Efflux RND transporter permease subunit</fullName>
    </submittedName>
</protein>
<dbReference type="Gene3D" id="3.30.70.1430">
    <property type="entry name" value="Multidrug efflux transporter AcrB pore domain"/>
    <property type="match status" value="2"/>
</dbReference>
<feature type="transmembrane region" description="Helical" evidence="1">
    <location>
        <begin position="895"/>
        <end position="914"/>
    </location>
</feature>
<dbReference type="SUPFAM" id="SSF82714">
    <property type="entry name" value="Multidrug efflux transporter AcrB TolC docking domain, DN and DC subdomains"/>
    <property type="match status" value="2"/>
</dbReference>
<name>A0A4U2Z669_9BACT</name>
<organism evidence="2 3">
    <name type="scientific">Sulfurimonas crateris</name>
    <dbReference type="NCBI Taxonomy" id="2574727"/>
    <lineage>
        <taxon>Bacteria</taxon>
        <taxon>Pseudomonadati</taxon>
        <taxon>Campylobacterota</taxon>
        <taxon>Epsilonproteobacteria</taxon>
        <taxon>Campylobacterales</taxon>
        <taxon>Sulfurimonadaceae</taxon>
        <taxon>Sulfurimonas</taxon>
    </lineage>
</organism>
<dbReference type="Gene3D" id="1.20.1640.10">
    <property type="entry name" value="Multidrug efflux transporter AcrB transmembrane domain"/>
    <property type="match status" value="2"/>
</dbReference>
<feature type="transmembrane region" description="Helical" evidence="1">
    <location>
        <begin position="330"/>
        <end position="349"/>
    </location>
</feature>
<dbReference type="AlphaFoldDB" id="A0A4U2Z669"/>
<dbReference type="GO" id="GO:0005886">
    <property type="term" value="C:plasma membrane"/>
    <property type="evidence" value="ECO:0007669"/>
    <property type="project" value="TreeGrafter"/>
</dbReference>
<dbReference type="SUPFAM" id="SSF82693">
    <property type="entry name" value="Multidrug efflux transporter AcrB pore domain, PN1, PN2, PC1 and PC2 subdomains"/>
    <property type="match status" value="2"/>
</dbReference>
<keyword evidence="1" id="KW-0472">Membrane</keyword>
<evidence type="ECO:0000313" key="3">
    <source>
        <dbReference type="Proteomes" id="UP000309561"/>
    </source>
</evidence>
<dbReference type="SUPFAM" id="SSF82866">
    <property type="entry name" value="Multidrug efflux transporter AcrB transmembrane domain"/>
    <property type="match status" value="2"/>
</dbReference>
<feature type="transmembrane region" description="Helical" evidence="1">
    <location>
        <begin position="991"/>
        <end position="1014"/>
    </location>
</feature>
<dbReference type="RefSeq" id="WP_137014175.1">
    <property type="nucleotide sequence ID" value="NZ_SZPX01000006.1"/>
</dbReference>
<feature type="transmembrane region" description="Helical" evidence="1">
    <location>
        <begin position="356"/>
        <end position="375"/>
    </location>
</feature>
<dbReference type="EMBL" id="SZPX01000006">
    <property type="protein sequence ID" value="TKI68940.1"/>
    <property type="molecule type" value="Genomic_DNA"/>
</dbReference>
<feature type="transmembrane region" description="Helical" evidence="1">
    <location>
        <begin position="381"/>
        <end position="405"/>
    </location>
</feature>
<dbReference type="InterPro" id="IPR027463">
    <property type="entry name" value="AcrB_DN_DC_subdom"/>
</dbReference>
<dbReference type="PRINTS" id="PR00702">
    <property type="entry name" value="ACRIFLAVINRP"/>
</dbReference>
<dbReference type="Pfam" id="PF00873">
    <property type="entry name" value="ACR_tran"/>
    <property type="match status" value="1"/>
</dbReference>
<gene>
    <name evidence="2" type="ORF">FCU45_08230</name>
</gene>
<feature type="transmembrane region" description="Helical" evidence="1">
    <location>
        <begin position="926"/>
        <end position="947"/>
    </location>
</feature>
<dbReference type="OrthoDB" id="8430015at2"/>
<feature type="transmembrane region" description="Helical" evidence="1">
    <location>
        <begin position="451"/>
        <end position="477"/>
    </location>
</feature>
<comment type="caution">
    <text evidence="2">The sequence shown here is derived from an EMBL/GenBank/DDBJ whole genome shotgun (WGS) entry which is preliminary data.</text>
</comment>
<dbReference type="Gene3D" id="3.30.2090.10">
    <property type="entry name" value="Multidrug efflux transporter AcrB TolC docking domain, DN and DC subdomains"/>
    <property type="match status" value="2"/>
</dbReference>
<feature type="transmembrane region" description="Helical" evidence="1">
    <location>
        <begin position="967"/>
        <end position="985"/>
    </location>
</feature>
<reference evidence="2 3" key="1">
    <citation type="submission" date="2019-04" db="EMBL/GenBank/DDBJ databases">
        <title>Sulfurimonas crateris sp. nov. a facultative anaerobic sulfur-oxidizing chemolithautotrophic bacterium isolated from a terrestrial mud vulcano.</title>
        <authorList>
            <person name="Ratnikova N.M."/>
            <person name="Slobodkin A.I."/>
            <person name="Merkel A.Y."/>
            <person name="Novikov A."/>
            <person name="Bonch-Osmolovskaya E.A."/>
            <person name="Slobodkina G.B."/>
        </authorList>
    </citation>
    <scope>NUCLEOTIDE SEQUENCE [LARGE SCALE GENOMIC DNA]</scope>
    <source>
        <strain evidence="2 3">SN118</strain>
    </source>
</reference>
<dbReference type="Gene3D" id="3.30.70.1320">
    <property type="entry name" value="Multidrug efflux transporter AcrB pore domain like"/>
    <property type="match status" value="1"/>
</dbReference>
<proteinExistence type="predicted"/>
<feature type="transmembrane region" description="Helical" evidence="1">
    <location>
        <begin position="426"/>
        <end position="445"/>
    </location>
</feature>